<dbReference type="HOGENOM" id="CLU_3216961_0_0_6"/>
<dbReference type="KEGG" id="hch:HCH_06754"/>
<protein>
    <submittedName>
        <fullName evidence="2">Uncharacterized protein</fullName>
    </submittedName>
</protein>
<evidence type="ECO:0000313" key="2">
    <source>
        <dbReference type="EMBL" id="ABC33379.1"/>
    </source>
</evidence>
<dbReference type="STRING" id="349521.HCH_06754"/>
<dbReference type="RefSeq" id="WP_011400430.1">
    <property type="nucleotide sequence ID" value="NC_007645.1"/>
</dbReference>
<gene>
    <name evidence="2" type="ordered locus">HCH_06754</name>
</gene>
<keyword evidence="3" id="KW-1185">Reference proteome</keyword>
<reference evidence="2 3" key="1">
    <citation type="journal article" date="2005" name="Nucleic Acids Res.">
        <title>Genomic blueprint of Hahella chejuensis, a marine microbe producing an algicidal agent.</title>
        <authorList>
            <person name="Jeong H."/>
            <person name="Yim J.H."/>
            <person name="Lee C."/>
            <person name="Choi S.-H."/>
            <person name="Park Y.K."/>
            <person name="Yoon S.H."/>
            <person name="Hur C.-G."/>
            <person name="Kang H.-Y."/>
            <person name="Kim D."/>
            <person name="Lee H.H."/>
            <person name="Park K.H."/>
            <person name="Park S.-H."/>
            <person name="Park H.-S."/>
            <person name="Lee H.K."/>
            <person name="Oh T.K."/>
            <person name="Kim J.F."/>
        </authorList>
    </citation>
    <scope>NUCLEOTIDE SEQUENCE [LARGE SCALE GENOMIC DNA]</scope>
    <source>
        <strain evidence="2 3">KCTC 2396</strain>
    </source>
</reference>
<organism evidence="2 3">
    <name type="scientific">Hahella chejuensis (strain KCTC 2396)</name>
    <dbReference type="NCBI Taxonomy" id="349521"/>
    <lineage>
        <taxon>Bacteria</taxon>
        <taxon>Pseudomonadati</taxon>
        <taxon>Pseudomonadota</taxon>
        <taxon>Gammaproteobacteria</taxon>
        <taxon>Oceanospirillales</taxon>
        <taxon>Hahellaceae</taxon>
        <taxon>Hahella</taxon>
    </lineage>
</organism>
<dbReference type="Proteomes" id="UP000000238">
    <property type="component" value="Chromosome"/>
</dbReference>
<evidence type="ECO:0000313" key="3">
    <source>
        <dbReference type="Proteomes" id="UP000000238"/>
    </source>
</evidence>
<dbReference type="EMBL" id="CP000155">
    <property type="protein sequence ID" value="ABC33379.1"/>
    <property type="molecule type" value="Genomic_DNA"/>
</dbReference>
<sequence length="44" mass="4809">MSNIKRALTAELDRDAVSRTSINPDNPHQADESAPLRAHALARV</sequence>
<feature type="region of interest" description="Disordered" evidence="1">
    <location>
        <begin position="1"/>
        <end position="44"/>
    </location>
</feature>
<name>Q2S7J5_HAHCH</name>
<evidence type="ECO:0000256" key="1">
    <source>
        <dbReference type="SAM" id="MobiDB-lite"/>
    </source>
</evidence>
<proteinExistence type="predicted"/>
<dbReference type="AlphaFoldDB" id="Q2S7J5"/>
<accession>Q2S7J5</accession>